<dbReference type="SUPFAM" id="SSF52499">
    <property type="entry name" value="Isochorismatase-like hydrolases"/>
    <property type="match status" value="1"/>
</dbReference>
<evidence type="ECO:0000313" key="4">
    <source>
        <dbReference type="Proteomes" id="UP001595530"/>
    </source>
</evidence>
<sequence>MEQAYGLEIPQSLEEACDPIRTALLVYDMQVGIIGQLKDGGEIVARVKTVLDAARAAGLRVFYMRHMSLPKEATGVFQLRMAMAWQRVKTVAQVKPWFLRDSPGFQLVPELSPLPSEVVFDKITMSAFEGTPLDIALRDCGINSFIIVGVATEIGIEPTIRHGADLGYIPIVVTDACGAGQAEAGQRALESIKFVGDAILTDLETIQQVLRRRNPI</sequence>
<dbReference type="InterPro" id="IPR000868">
    <property type="entry name" value="Isochorismatase-like_dom"/>
</dbReference>
<dbReference type="Pfam" id="PF00857">
    <property type="entry name" value="Isochorismatase"/>
    <property type="match status" value="1"/>
</dbReference>
<dbReference type="RefSeq" id="WP_390323503.1">
    <property type="nucleotide sequence ID" value="NZ_JBHRTP010000040.1"/>
</dbReference>
<dbReference type="PANTHER" id="PTHR43540">
    <property type="entry name" value="PEROXYUREIDOACRYLATE/UREIDOACRYLATE AMIDOHYDROLASE-RELATED"/>
    <property type="match status" value="1"/>
</dbReference>
<gene>
    <name evidence="3" type="ORF">ACFOFO_13580</name>
</gene>
<dbReference type="InterPro" id="IPR036380">
    <property type="entry name" value="Isochorismatase-like_sf"/>
</dbReference>
<comment type="caution">
    <text evidence="3">The sequence shown here is derived from an EMBL/GenBank/DDBJ whole genome shotgun (WGS) entry which is preliminary data.</text>
</comment>
<evidence type="ECO:0000256" key="1">
    <source>
        <dbReference type="ARBA" id="ARBA00022801"/>
    </source>
</evidence>
<dbReference type="Proteomes" id="UP001595530">
    <property type="component" value="Unassembled WGS sequence"/>
</dbReference>
<dbReference type="Gene3D" id="3.40.50.850">
    <property type="entry name" value="Isochorismatase-like"/>
    <property type="match status" value="1"/>
</dbReference>
<proteinExistence type="predicted"/>
<reference evidence="4" key="1">
    <citation type="journal article" date="2019" name="Int. J. Syst. Evol. Microbiol.">
        <title>The Global Catalogue of Microorganisms (GCM) 10K type strain sequencing project: providing services to taxonomists for standard genome sequencing and annotation.</title>
        <authorList>
            <consortium name="The Broad Institute Genomics Platform"/>
            <consortium name="The Broad Institute Genome Sequencing Center for Infectious Disease"/>
            <person name="Wu L."/>
            <person name="Ma J."/>
        </authorList>
    </citation>
    <scope>NUCLEOTIDE SEQUENCE [LARGE SCALE GENOMIC DNA]</scope>
    <source>
        <strain evidence="4">KCTC 42986</strain>
    </source>
</reference>
<organism evidence="3 4">
    <name type="scientific">Undibacterium arcticum</name>
    <dbReference type="NCBI Taxonomy" id="1762892"/>
    <lineage>
        <taxon>Bacteria</taxon>
        <taxon>Pseudomonadati</taxon>
        <taxon>Pseudomonadota</taxon>
        <taxon>Betaproteobacteria</taxon>
        <taxon>Burkholderiales</taxon>
        <taxon>Oxalobacteraceae</taxon>
        <taxon>Undibacterium</taxon>
    </lineage>
</organism>
<evidence type="ECO:0000313" key="3">
    <source>
        <dbReference type="EMBL" id="MFC3108975.1"/>
    </source>
</evidence>
<keyword evidence="1 3" id="KW-0378">Hydrolase</keyword>
<feature type="domain" description="Isochorismatase-like" evidence="2">
    <location>
        <begin position="22"/>
        <end position="195"/>
    </location>
</feature>
<protein>
    <submittedName>
        <fullName evidence="3">Cysteine hydrolase family protein</fullName>
    </submittedName>
</protein>
<evidence type="ECO:0000259" key="2">
    <source>
        <dbReference type="Pfam" id="PF00857"/>
    </source>
</evidence>
<dbReference type="InterPro" id="IPR050272">
    <property type="entry name" value="Isochorismatase-like_hydrls"/>
</dbReference>
<dbReference type="CDD" id="cd00431">
    <property type="entry name" value="cysteine_hydrolases"/>
    <property type="match status" value="1"/>
</dbReference>
<keyword evidence="4" id="KW-1185">Reference proteome</keyword>
<dbReference type="GO" id="GO:0016787">
    <property type="term" value="F:hydrolase activity"/>
    <property type="evidence" value="ECO:0007669"/>
    <property type="project" value="UniProtKB-KW"/>
</dbReference>
<accession>A0ABV7F605</accession>
<dbReference type="EMBL" id="JBHRTP010000040">
    <property type="protein sequence ID" value="MFC3108975.1"/>
    <property type="molecule type" value="Genomic_DNA"/>
</dbReference>
<name>A0ABV7F605_9BURK</name>